<dbReference type="Proteomes" id="UP001151287">
    <property type="component" value="Unassembled WGS sequence"/>
</dbReference>
<dbReference type="PANTHER" id="PTHR33070:SF120">
    <property type="entry name" value="EXPRESSED PROTEIN"/>
    <property type="match status" value="1"/>
</dbReference>
<dbReference type="OrthoDB" id="1701699at2759"/>
<accession>A0A9Q0CFP7</accession>
<dbReference type="Pfam" id="PF03087">
    <property type="entry name" value="BPS1"/>
    <property type="match status" value="1"/>
</dbReference>
<dbReference type="PANTHER" id="PTHR33070">
    <property type="entry name" value="OS06G0725500 PROTEIN"/>
    <property type="match status" value="1"/>
</dbReference>
<organism evidence="1 2">
    <name type="scientific">Rhynchospora breviuscula</name>
    <dbReference type="NCBI Taxonomy" id="2022672"/>
    <lineage>
        <taxon>Eukaryota</taxon>
        <taxon>Viridiplantae</taxon>
        <taxon>Streptophyta</taxon>
        <taxon>Embryophyta</taxon>
        <taxon>Tracheophyta</taxon>
        <taxon>Spermatophyta</taxon>
        <taxon>Magnoliopsida</taxon>
        <taxon>Liliopsida</taxon>
        <taxon>Poales</taxon>
        <taxon>Cyperaceae</taxon>
        <taxon>Cyperoideae</taxon>
        <taxon>Rhynchosporeae</taxon>
        <taxon>Rhynchospora</taxon>
    </lineage>
</organism>
<dbReference type="InterPro" id="IPR004320">
    <property type="entry name" value="BPS1_pln"/>
</dbReference>
<dbReference type="GO" id="GO:0048364">
    <property type="term" value="P:root development"/>
    <property type="evidence" value="ECO:0007669"/>
    <property type="project" value="InterPro"/>
</dbReference>
<sequence length="242" mass="27716">MACHTRSFSLPTRSHPFLQNAEEELNRLRACVGSSLTYEIMLDALKAVDHVYESINELLSMSSNLNGHSHMQHRRWLEQELKDSVNLLDMCSTSRDNLDTIRYHVQDLELANRRGDLEAIKSKLRDYNLIVKKANRDVKIQMFNKNESSEGESLAVVSLLLETREITISMLQSIFIYLSQQIVSQKSSKWSLVSRLSEKGTISCKVDAACLRVNVEELENGVESLFRHLIKCRVSLLNIFSL</sequence>
<dbReference type="EMBL" id="JAMQYH010000003">
    <property type="protein sequence ID" value="KAJ1693018.1"/>
    <property type="molecule type" value="Genomic_DNA"/>
</dbReference>
<reference evidence="1" key="1">
    <citation type="journal article" date="2022" name="Cell">
        <title>Repeat-based holocentromeres influence genome architecture and karyotype evolution.</title>
        <authorList>
            <person name="Hofstatter P.G."/>
            <person name="Thangavel G."/>
            <person name="Lux T."/>
            <person name="Neumann P."/>
            <person name="Vondrak T."/>
            <person name="Novak P."/>
            <person name="Zhang M."/>
            <person name="Costa L."/>
            <person name="Castellani M."/>
            <person name="Scott A."/>
            <person name="Toegelov H."/>
            <person name="Fuchs J."/>
            <person name="Mata-Sucre Y."/>
            <person name="Dias Y."/>
            <person name="Vanzela A.L.L."/>
            <person name="Huettel B."/>
            <person name="Almeida C.C.S."/>
            <person name="Simkova H."/>
            <person name="Souza G."/>
            <person name="Pedrosa-Harand A."/>
            <person name="Macas J."/>
            <person name="Mayer K.F.X."/>
            <person name="Houben A."/>
            <person name="Marques A."/>
        </authorList>
    </citation>
    <scope>NUCLEOTIDE SEQUENCE</scope>
    <source>
        <strain evidence="1">RhyBre1mFocal</strain>
    </source>
</reference>
<comment type="caution">
    <text evidence="1">The sequence shown here is derived from an EMBL/GenBank/DDBJ whole genome shotgun (WGS) entry which is preliminary data.</text>
</comment>
<name>A0A9Q0CFP7_9POAL</name>
<proteinExistence type="predicted"/>
<protein>
    <submittedName>
        <fullName evidence="1">Uncharacterized protein</fullName>
    </submittedName>
</protein>
<evidence type="ECO:0000313" key="2">
    <source>
        <dbReference type="Proteomes" id="UP001151287"/>
    </source>
</evidence>
<dbReference type="GO" id="GO:0048367">
    <property type="term" value="P:shoot system development"/>
    <property type="evidence" value="ECO:0007669"/>
    <property type="project" value="InterPro"/>
</dbReference>
<evidence type="ECO:0000313" key="1">
    <source>
        <dbReference type="EMBL" id="KAJ1693018.1"/>
    </source>
</evidence>
<dbReference type="AlphaFoldDB" id="A0A9Q0CFP7"/>
<keyword evidence="2" id="KW-1185">Reference proteome</keyword>
<gene>
    <name evidence="1" type="ORF">LUZ63_009716</name>
</gene>